<dbReference type="PANTHER" id="PTHR10000:SF55">
    <property type="entry name" value="5-AMINO-6-(5-PHOSPHO-D-RIBITYLAMINO)URACIL PHOSPHATASE YCSE"/>
    <property type="match status" value="1"/>
</dbReference>
<organism evidence="1 2">
    <name type="scientific">Copranaerobaculum intestinale</name>
    <dbReference type="NCBI Taxonomy" id="2692629"/>
    <lineage>
        <taxon>Bacteria</taxon>
        <taxon>Bacillati</taxon>
        <taxon>Bacillota</taxon>
        <taxon>Erysipelotrichia</taxon>
        <taxon>Erysipelotrichales</taxon>
        <taxon>Erysipelotrichaceae</taxon>
        <taxon>Copranaerobaculum</taxon>
    </lineage>
</organism>
<dbReference type="AlphaFoldDB" id="A0A6N8U8A8"/>
<reference evidence="1 2" key="1">
    <citation type="submission" date="2019-12" db="EMBL/GenBank/DDBJ databases">
        <authorList>
            <person name="Yang R."/>
        </authorList>
    </citation>
    <scope>NUCLEOTIDE SEQUENCE [LARGE SCALE GENOMIC DNA]</scope>
    <source>
        <strain evidence="1 2">DONG20-135</strain>
    </source>
</reference>
<dbReference type="SFLD" id="SFLDS00003">
    <property type="entry name" value="Haloacid_Dehalogenase"/>
    <property type="match status" value="1"/>
</dbReference>
<proteinExistence type="predicted"/>
<dbReference type="Gene3D" id="3.40.50.1000">
    <property type="entry name" value="HAD superfamily/HAD-like"/>
    <property type="match status" value="1"/>
</dbReference>
<evidence type="ECO:0000313" key="1">
    <source>
        <dbReference type="EMBL" id="MXQ74436.1"/>
    </source>
</evidence>
<sequence length="291" mass="32903">MIKMIACDMDGTLLNSENQLSEANRMAVLAAQRSGIRFVVATGRGRQNVIDLLQKKDIQCGSILLNGAVYMDEQQQQLFSLPLSKPAANKAYQVFHKYELFSRIFCEDGFYSEAKKVRLMHDMLARLGLDHEFSEEELYTMAEEDDFIGITKPLIAWEETLNQQHIYKLEAFRYGSPNLEMVCKELAQIDDIAVTSSFANNIEVTNILAQKGQMLEKVAAHYGLMHSEVMVIGDSMNDLSMFRSFSNSVAVANADIEVRKAASQITDSNDQMGVAKILFRTIESNRRLQEF</sequence>
<dbReference type="InterPro" id="IPR023214">
    <property type="entry name" value="HAD_sf"/>
</dbReference>
<keyword evidence="1" id="KW-0378">Hydrolase</keyword>
<dbReference type="InterPro" id="IPR000150">
    <property type="entry name" value="Cof"/>
</dbReference>
<dbReference type="NCBIfam" id="TIGR00099">
    <property type="entry name" value="Cof-subfamily"/>
    <property type="match status" value="1"/>
</dbReference>
<dbReference type="SUPFAM" id="SSF56784">
    <property type="entry name" value="HAD-like"/>
    <property type="match status" value="1"/>
</dbReference>
<dbReference type="Proteomes" id="UP000434036">
    <property type="component" value="Unassembled WGS sequence"/>
</dbReference>
<dbReference type="GO" id="GO:0016791">
    <property type="term" value="F:phosphatase activity"/>
    <property type="evidence" value="ECO:0007669"/>
    <property type="project" value="UniProtKB-ARBA"/>
</dbReference>
<dbReference type="RefSeq" id="WP_160625822.1">
    <property type="nucleotide sequence ID" value="NZ_WUUQ01000007.1"/>
</dbReference>
<evidence type="ECO:0000313" key="2">
    <source>
        <dbReference type="Proteomes" id="UP000434036"/>
    </source>
</evidence>
<dbReference type="InterPro" id="IPR006379">
    <property type="entry name" value="HAD-SF_hydro_IIB"/>
</dbReference>
<comment type="caution">
    <text evidence="1">The sequence shown here is derived from an EMBL/GenBank/DDBJ whole genome shotgun (WGS) entry which is preliminary data.</text>
</comment>
<dbReference type="InterPro" id="IPR036412">
    <property type="entry name" value="HAD-like_sf"/>
</dbReference>
<dbReference type="Gene3D" id="3.30.1240.10">
    <property type="match status" value="1"/>
</dbReference>
<name>A0A6N8U8A8_9FIRM</name>
<keyword evidence="2" id="KW-1185">Reference proteome</keyword>
<accession>A0A6N8U8A8</accession>
<dbReference type="EMBL" id="WUUQ01000007">
    <property type="protein sequence ID" value="MXQ74436.1"/>
    <property type="molecule type" value="Genomic_DNA"/>
</dbReference>
<dbReference type="NCBIfam" id="TIGR01484">
    <property type="entry name" value="HAD-SF-IIB"/>
    <property type="match status" value="1"/>
</dbReference>
<dbReference type="SFLD" id="SFLDG01140">
    <property type="entry name" value="C2.B:_Phosphomannomutase_and_P"/>
    <property type="match status" value="1"/>
</dbReference>
<dbReference type="PANTHER" id="PTHR10000">
    <property type="entry name" value="PHOSPHOSERINE PHOSPHATASE"/>
    <property type="match status" value="1"/>
</dbReference>
<dbReference type="GO" id="GO:0000287">
    <property type="term" value="F:magnesium ion binding"/>
    <property type="evidence" value="ECO:0007669"/>
    <property type="project" value="TreeGrafter"/>
</dbReference>
<dbReference type="Pfam" id="PF08282">
    <property type="entry name" value="Hydrolase_3"/>
    <property type="match status" value="1"/>
</dbReference>
<reference evidence="1 2" key="2">
    <citation type="submission" date="2020-01" db="EMBL/GenBank/DDBJ databases">
        <title>Clostridiaceae sp. nov. isolated from the gut of human by culturomics.</title>
        <authorList>
            <person name="Chang Y."/>
        </authorList>
    </citation>
    <scope>NUCLEOTIDE SEQUENCE [LARGE SCALE GENOMIC DNA]</scope>
    <source>
        <strain evidence="1 2">DONG20-135</strain>
    </source>
</reference>
<gene>
    <name evidence="1" type="ORF">GSF08_10915</name>
</gene>
<dbReference type="GO" id="GO:0005829">
    <property type="term" value="C:cytosol"/>
    <property type="evidence" value="ECO:0007669"/>
    <property type="project" value="TreeGrafter"/>
</dbReference>
<protein>
    <submittedName>
        <fullName evidence="1">Cof-type HAD-IIB family hydrolase</fullName>
    </submittedName>
</protein>